<evidence type="ECO:0000313" key="2">
    <source>
        <dbReference type="Proteomes" id="UP001489719"/>
    </source>
</evidence>
<comment type="caution">
    <text evidence="1">The sequence shown here is derived from an EMBL/GenBank/DDBJ whole genome shotgun (WGS) entry which is preliminary data.</text>
</comment>
<feature type="non-terminal residue" evidence="1">
    <location>
        <position position="100"/>
    </location>
</feature>
<keyword evidence="2" id="KW-1185">Reference proteome</keyword>
<accession>A0ACC3TJ37</accession>
<name>A0ACC3TJ37_9ASCO</name>
<proteinExistence type="predicted"/>
<reference evidence="2" key="1">
    <citation type="journal article" date="2024" name="Front. Bioeng. Biotechnol.">
        <title>Genome-scale model development and genomic sequencing of the oleaginous clade Lipomyces.</title>
        <authorList>
            <person name="Czajka J.J."/>
            <person name="Han Y."/>
            <person name="Kim J."/>
            <person name="Mondo S.J."/>
            <person name="Hofstad B.A."/>
            <person name="Robles A."/>
            <person name="Haridas S."/>
            <person name="Riley R."/>
            <person name="LaButti K."/>
            <person name="Pangilinan J."/>
            <person name="Andreopoulos W."/>
            <person name="Lipzen A."/>
            <person name="Yan J."/>
            <person name="Wang M."/>
            <person name="Ng V."/>
            <person name="Grigoriev I.V."/>
            <person name="Spatafora J.W."/>
            <person name="Magnuson J.K."/>
            <person name="Baker S.E."/>
            <person name="Pomraning K.R."/>
        </authorList>
    </citation>
    <scope>NUCLEOTIDE SEQUENCE [LARGE SCALE GENOMIC DNA]</scope>
    <source>
        <strain evidence="2">CBS 10300</strain>
    </source>
</reference>
<evidence type="ECO:0000313" key="1">
    <source>
        <dbReference type="EMBL" id="KAK9320685.1"/>
    </source>
</evidence>
<sequence length="100" mass="11349">YPHVSIEFCTACKWNLRAAWYAQELLSTFSTELGEVSMIPGSGGTFIVRLTPNADADEIVIWNRKDKKGFPDSKDLKRLARDILFPTRDLGHVDLHAKEE</sequence>
<protein>
    <submittedName>
        <fullName evidence="1">Rdx family-domain-containing protein</fullName>
    </submittedName>
</protein>
<feature type="non-terminal residue" evidence="1">
    <location>
        <position position="1"/>
    </location>
</feature>
<dbReference type="EMBL" id="MU970119">
    <property type="protein sequence ID" value="KAK9320685.1"/>
    <property type="molecule type" value="Genomic_DNA"/>
</dbReference>
<organism evidence="1 2">
    <name type="scientific">Lipomyces orientalis</name>
    <dbReference type="NCBI Taxonomy" id="1233043"/>
    <lineage>
        <taxon>Eukaryota</taxon>
        <taxon>Fungi</taxon>
        <taxon>Dikarya</taxon>
        <taxon>Ascomycota</taxon>
        <taxon>Saccharomycotina</taxon>
        <taxon>Lipomycetes</taxon>
        <taxon>Lipomycetales</taxon>
        <taxon>Lipomycetaceae</taxon>
        <taxon>Lipomyces</taxon>
    </lineage>
</organism>
<dbReference type="Proteomes" id="UP001489719">
    <property type="component" value="Unassembled WGS sequence"/>
</dbReference>
<gene>
    <name evidence="1" type="ORF">V1517DRAFT_246048</name>
</gene>